<gene>
    <name evidence="1" type="ORF">GMARGA_LOCUS8233</name>
</gene>
<reference evidence="1 2" key="1">
    <citation type="submission" date="2021-06" db="EMBL/GenBank/DDBJ databases">
        <authorList>
            <person name="Kallberg Y."/>
            <person name="Tangrot J."/>
            <person name="Rosling A."/>
        </authorList>
    </citation>
    <scope>NUCLEOTIDE SEQUENCE [LARGE SCALE GENOMIC DNA]</scope>
    <source>
        <strain evidence="1 2">120-4 pot B 10/14</strain>
    </source>
</reference>
<evidence type="ECO:0000313" key="2">
    <source>
        <dbReference type="Proteomes" id="UP000789901"/>
    </source>
</evidence>
<sequence>MSCFKFSYLNSEKYNTFEESSEEEIFEIGRIALAKAQALLNNDTEYNENYDIDWNEIEVENSDLYNEPLSTI</sequence>
<name>A0ABN7UP33_GIGMA</name>
<organism evidence="1 2">
    <name type="scientific">Gigaspora margarita</name>
    <dbReference type="NCBI Taxonomy" id="4874"/>
    <lineage>
        <taxon>Eukaryota</taxon>
        <taxon>Fungi</taxon>
        <taxon>Fungi incertae sedis</taxon>
        <taxon>Mucoromycota</taxon>
        <taxon>Glomeromycotina</taxon>
        <taxon>Glomeromycetes</taxon>
        <taxon>Diversisporales</taxon>
        <taxon>Gigasporaceae</taxon>
        <taxon>Gigaspora</taxon>
    </lineage>
</organism>
<keyword evidence="2" id="KW-1185">Reference proteome</keyword>
<proteinExistence type="predicted"/>
<dbReference type="Proteomes" id="UP000789901">
    <property type="component" value="Unassembled WGS sequence"/>
</dbReference>
<evidence type="ECO:0000313" key="1">
    <source>
        <dbReference type="EMBL" id="CAG8628978.1"/>
    </source>
</evidence>
<accession>A0ABN7UP33</accession>
<dbReference type="EMBL" id="CAJVQB010004175">
    <property type="protein sequence ID" value="CAG8628978.1"/>
    <property type="molecule type" value="Genomic_DNA"/>
</dbReference>
<protein>
    <submittedName>
        <fullName evidence="1">43228_t:CDS:1</fullName>
    </submittedName>
</protein>
<comment type="caution">
    <text evidence="1">The sequence shown here is derived from an EMBL/GenBank/DDBJ whole genome shotgun (WGS) entry which is preliminary data.</text>
</comment>